<evidence type="ECO:0000256" key="4">
    <source>
        <dbReference type="ARBA" id="ARBA00038054"/>
    </source>
</evidence>
<dbReference type="EMBL" id="KI925459">
    <property type="protein sequence ID" value="ETW80385.1"/>
    <property type="molecule type" value="Genomic_DNA"/>
</dbReference>
<evidence type="ECO:0000256" key="3">
    <source>
        <dbReference type="ARBA" id="ARBA00022643"/>
    </source>
</evidence>
<feature type="domain" description="Flavin reductase like" evidence="6">
    <location>
        <begin position="62"/>
        <end position="217"/>
    </location>
</feature>
<keyword evidence="2" id="KW-0285">Flavoprotein</keyword>
<dbReference type="InterPro" id="IPR002563">
    <property type="entry name" value="Flavin_Rdtase-like_dom"/>
</dbReference>
<comment type="cofactor">
    <cofactor evidence="1">
        <name>FMN</name>
        <dbReference type="ChEBI" id="CHEBI:58210"/>
    </cofactor>
</comment>
<keyword evidence="3" id="KW-0288">FMN</keyword>
<feature type="non-terminal residue" evidence="7">
    <location>
        <position position="251"/>
    </location>
</feature>
<protein>
    <recommendedName>
        <fullName evidence="6">Flavin reductase like domain-containing protein</fullName>
    </recommendedName>
</protein>
<keyword evidence="8" id="KW-1185">Reference proteome</keyword>
<dbReference type="PANTHER" id="PTHR33798:SF5">
    <property type="entry name" value="FLAVIN REDUCTASE LIKE DOMAIN-CONTAINING PROTEIN"/>
    <property type="match status" value="1"/>
</dbReference>
<dbReference type="HOGENOM" id="CLU_059021_3_0_1"/>
<dbReference type="Pfam" id="PF01613">
    <property type="entry name" value="Flavin_Reduct"/>
    <property type="match status" value="1"/>
</dbReference>
<feature type="region of interest" description="Disordered" evidence="5">
    <location>
        <begin position="1"/>
        <end position="27"/>
    </location>
</feature>
<dbReference type="KEGG" id="hir:HETIRDRAFT_240911"/>
<sequence>PPFDETRPFKVTQPPNPTWKTQDGLLDDTPSTQAWKAGAMQGWKSWDMDTTSPSVAYRMLTSAIVPRPIAFISTLSPSGVPNLAPFRCVSHNPPMVSVSFSLSPRRPKDTRENILATKEFVVNIISEPFVEAANSTSVEAPEDVDEWTVAGLTKEPSLRVRPPRVQESAVSLECELFSTQDLYPEGASGAAASTTVVLGRIKYAHVHEAVLQPDGVQVDPAKLRAVSRLGGTTYARVSEAFDIKRPSWRDV</sequence>
<evidence type="ECO:0000256" key="1">
    <source>
        <dbReference type="ARBA" id="ARBA00001917"/>
    </source>
</evidence>
<evidence type="ECO:0000256" key="2">
    <source>
        <dbReference type="ARBA" id="ARBA00022630"/>
    </source>
</evidence>
<dbReference type="InterPro" id="IPR012349">
    <property type="entry name" value="Split_barrel_FMN-bd"/>
</dbReference>
<dbReference type="Gene3D" id="2.30.110.10">
    <property type="entry name" value="Electron Transport, Fmn-binding Protein, Chain A"/>
    <property type="match status" value="1"/>
</dbReference>
<dbReference type="OrthoDB" id="10250990at2759"/>
<name>W4K4U9_HETIT</name>
<dbReference type="SUPFAM" id="SSF50475">
    <property type="entry name" value="FMN-binding split barrel"/>
    <property type="match status" value="1"/>
</dbReference>
<reference evidence="7 8" key="1">
    <citation type="journal article" date="2012" name="New Phytol.">
        <title>Insight into trade-off between wood decay and parasitism from the genome of a fungal forest pathogen.</title>
        <authorList>
            <person name="Olson A."/>
            <person name="Aerts A."/>
            <person name="Asiegbu F."/>
            <person name="Belbahri L."/>
            <person name="Bouzid O."/>
            <person name="Broberg A."/>
            <person name="Canback B."/>
            <person name="Coutinho P.M."/>
            <person name="Cullen D."/>
            <person name="Dalman K."/>
            <person name="Deflorio G."/>
            <person name="van Diepen L.T."/>
            <person name="Dunand C."/>
            <person name="Duplessis S."/>
            <person name="Durling M."/>
            <person name="Gonthier P."/>
            <person name="Grimwood J."/>
            <person name="Fossdal C.G."/>
            <person name="Hansson D."/>
            <person name="Henrissat B."/>
            <person name="Hietala A."/>
            <person name="Himmelstrand K."/>
            <person name="Hoffmeister D."/>
            <person name="Hogberg N."/>
            <person name="James T.Y."/>
            <person name="Karlsson M."/>
            <person name="Kohler A."/>
            <person name="Kues U."/>
            <person name="Lee Y.H."/>
            <person name="Lin Y.C."/>
            <person name="Lind M."/>
            <person name="Lindquist E."/>
            <person name="Lombard V."/>
            <person name="Lucas S."/>
            <person name="Lunden K."/>
            <person name="Morin E."/>
            <person name="Murat C."/>
            <person name="Park J."/>
            <person name="Raffaello T."/>
            <person name="Rouze P."/>
            <person name="Salamov A."/>
            <person name="Schmutz J."/>
            <person name="Solheim H."/>
            <person name="Stahlberg J."/>
            <person name="Velez H."/>
            <person name="de Vries R.P."/>
            <person name="Wiebenga A."/>
            <person name="Woodward S."/>
            <person name="Yakovlev I."/>
            <person name="Garbelotto M."/>
            <person name="Martin F."/>
            <person name="Grigoriev I.V."/>
            <person name="Stenlid J."/>
        </authorList>
    </citation>
    <scope>NUCLEOTIDE SEQUENCE [LARGE SCALE GENOMIC DNA]</scope>
    <source>
        <strain evidence="7 8">TC 32-1</strain>
    </source>
</reference>
<feature type="non-terminal residue" evidence="7">
    <location>
        <position position="1"/>
    </location>
</feature>
<dbReference type="Proteomes" id="UP000030671">
    <property type="component" value="Unassembled WGS sequence"/>
</dbReference>
<accession>W4K4U9</accession>
<proteinExistence type="inferred from homology"/>
<dbReference type="RefSeq" id="XP_009547144.1">
    <property type="nucleotide sequence ID" value="XM_009548849.1"/>
</dbReference>
<gene>
    <name evidence="7" type="ORF">HETIRDRAFT_240911</name>
</gene>
<evidence type="ECO:0000256" key="5">
    <source>
        <dbReference type="SAM" id="MobiDB-lite"/>
    </source>
</evidence>
<organism evidence="7 8">
    <name type="scientific">Heterobasidion irregulare (strain TC 32-1)</name>
    <dbReference type="NCBI Taxonomy" id="747525"/>
    <lineage>
        <taxon>Eukaryota</taxon>
        <taxon>Fungi</taxon>
        <taxon>Dikarya</taxon>
        <taxon>Basidiomycota</taxon>
        <taxon>Agaricomycotina</taxon>
        <taxon>Agaricomycetes</taxon>
        <taxon>Russulales</taxon>
        <taxon>Bondarzewiaceae</taxon>
        <taxon>Heterobasidion</taxon>
        <taxon>Heterobasidion annosum species complex</taxon>
    </lineage>
</organism>
<dbReference type="InParanoid" id="W4K4U9"/>
<evidence type="ECO:0000313" key="8">
    <source>
        <dbReference type="Proteomes" id="UP000030671"/>
    </source>
</evidence>
<evidence type="ECO:0000313" key="7">
    <source>
        <dbReference type="EMBL" id="ETW80385.1"/>
    </source>
</evidence>
<dbReference type="GeneID" id="20668874"/>
<evidence type="ECO:0000259" key="6">
    <source>
        <dbReference type="SMART" id="SM00903"/>
    </source>
</evidence>
<dbReference type="AlphaFoldDB" id="W4K4U9"/>
<dbReference type="GO" id="GO:0010181">
    <property type="term" value="F:FMN binding"/>
    <property type="evidence" value="ECO:0007669"/>
    <property type="project" value="InterPro"/>
</dbReference>
<comment type="similarity">
    <text evidence="4">Belongs to the flavoredoxin family.</text>
</comment>
<dbReference type="SMART" id="SM00903">
    <property type="entry name" value="Flavin_Reduct"/>
    <property type="match status" value="1"/>
</dbReference>
<dbReference type="PANTHER" id="PTHR33798">
    <property type="entry name" value="FLAVOPROTEIN OXYGENASE"/>
    <property type="match status" value="1"/>
</dbReference>
<dbReference type="eggNOG" id="ENOG502QT1K">
    <property type="taxonomic scope" value="Eukaryota"/>
</dbReference>